<keyword evidence="3 8" id="KW-0067">ATP-binding</keyword>
<feature type="domain" description="Helicase ATP-binding" evidence="7">
    <location>
        <begin position="1"/>
        <end position="101"/>
    </location>
</feature>
<dbReference type="Pfam" id="PF00270">
    <property type="entry name" value="DEAD"/>
    <property type="match status" value="1"/>
</dbReference>
<gene>
    <name evidence="8" type="ORF">G6Y24_05495</name>
</gene>
<sequence length="101" mass="10915">RLLQGDVGSGKTVVAAIALYATMTAGFQGALMVPTEILAQQHMESLQQLFDPLEVRTALLTGSTKTKERRLILEELANGEIDIVVGTHALIQQDVSFHQLG</sequence>
<comment type="caution">
    <text evidence="8">The sequence shown here is derived from an EMBL/GenBank/DDBJ whole genome shotgun (WGS) entry which is preliminary data.</text>
</comment>
<name>A0A6M1XQK1_STAAU</name>
<dbReference type="InterPro" id="IPR027417">
    <property type="entry name" value="P-loop_NTPase"/>
</dbReference>
<dbReference type="AlphaFoldDB" id="A0A6M1XQK1"/>
<dbReference type="PANTHER" id="PTHR47964">
    <property type="entry name" value="ATP-DEPENDENT DNA HELICASE HOMOLOG RECG, CHLOROPLASTIC"/>
    <property type="match status" value="1"/>
</dbReference>
<dbReference type="GO" id="GO:0016787">
    <property type="term" value="F:hydrolase activity"/>
    <property type="evidence" value="ECO:0007669"/>
    <property type="project" value="UniProtKB-KW"/>
</dbReference>
<keyword evidence="3 8" id="KW-0347">Helicase</keyword>
<dbReference type="InterPro" id="IPR011545">
    <property type="entry name" value="DEAD/DEAH_box_helicase_dom"/>
</dbReference>
<evidence type="ECO:0000256" key="1">
    <source>
        <dbReference type="ARBA" id="ARBA00022763"/>
    </source>
</evidence>
<organism evidence="8 9">
    <name type="scientific">Staphylococcus aureus</name>
    <dbReference type="NCBI Taxonomy" id="1280"/>
    <lineage>
        <taxon>Bacteria</taxon>
        <taxon>Bacillati</taxon>
        <taxon>Bacillota</taxon>
        <taxon>Bacilli</taxon>
        <taxon>Bacillales</taxon>
        <taxon>Staphylococcaceae</taxon>
        <taxon>Staphylococcus</taxon>
    </lineage>
</organism>
<reference evidence="8 9" key="1">
    <citation type="submission" date="2020-02" db="EMBL/GenBank/DDBJ databases">
        <title>Detection of Heterogeneous Vancomycin Intermediate Resistance in Methicillin Resistant Staphylococcus aureus Isolates from Latin-America.</title>
        <authorList>
            <person name="Castro-Cardozo B."/>
            <person name="Berrio M."/>
            <person name="Vargas M.L."/>
            <person name="Carvajal L.P."/>
            <person name="Millan L.V."/>
            <person name="Rios R."/>
            <person name="Hernandez A."/>
            <person name="Rincon S.L."/>
            <person name="Cubides P."/>
            <person name="Forero E."/>
            <person name="Dinh A."/>
            <person name="Seas C."/>
            <person name="Munita J.M."/>
            <person name="Arias C.A."/>
            <person name="Reyes J."/>
            <person name="Diaz L."/>
        </authorList>
    </citation>
    <scope>NUCLEOTIDE SEQUENCE [LARGE SCALE GENOMIC DNA]</scope>
    <source>
        <strain evidence="8 9">UG255</strain>
    </source>
</reference>
<feature type="transmembrane region" description="Helical" evidence="6">
    <location>
        <begin position="12"/>
        <end position="33"/>
    </location>
</feature>
<keyword evidence="1" id="KW-0227">DNA damage</keyword>
<dbReference type="Proteomes" id="UP000473113">
    <property type="component" value="Unassembled WGS sequence"/>
</dbReference>
<dbReference type="SUPFAM" id="SSF52540">
    <property type="entry name" value="P-loop containing nucleoside triphosphate hydrolases"/>
    <property type="match status" value="1"/>
</dbReference>
<keyword evidence="6" id="KW-0812">Transmembrane</keyword>
<evidence type="ECO:0000256" key="3">
    <source>
        <dbReference type="ARBA" id="ARBA00022806"/>
    </source>
</evidence>
<accession>A0A6M1XQK1</accession>
<evidence type="ECO:0000256" key="6">
    <source>
        <dbReference type="SAM" id="Phobius"/>
    </source>
</evidence>
<keyword evidence="3 8" id="KW-0547">Nucleotide-binding</keyword>
<dbReference type="GO" id="GO:0006281">
    <property type="term" value="P:DNA repair"/>
    <property type="evidence" value="ECO:0007669"/>
    <property type="project" value="UniProtKB-KW"/>
</dbReference>
<evidence type="ECO:0000313" key="8">
    <source>
        <dbReference type="EMBL" id="NGW66949.1"/>
    </source>
</evidence>
<dbReference type="Gene3D" id="3.40.50.300">
    <property type="entry name" value="P-loop containing nucleotide triphosphate hydrolases"/>
    <property type="match status" value="1"/>
</dbReference>
<dbReference type="InterPro" id="IPR014001">
    <property type="entry name" value="Helicase_ATP-bd"/>
</dbReference>
<evidence type="ECO:0000256" key="5">
    <source>
        <dbReference type="ARBA" id="ARBA00023204"/>
    </source>
</evidence>
<protein>
    <submittedName>
        <fullName evidence="8">DEAD/DEAH box helicase</fullName>
    </submittedName>
</protein>
<feature type="non-terminal residue" evidence="8">
    <location>
        <position position="101"/>
    </location>
</feature>
<dbReference type="InterPro" id="IPR047112">
    <property type="entry name" value="RecG/Mfd"/>
</dbReference>
<proteinExistence type="predicted"/>
<keyword evidence="2" id="KW-0378">Hydrolase</keyword>
<evidence type="ECO:0000256" key="4">
    <source>
        <dbReference type="ARBA" id="ARBA00023125"/>
    </source>
</evidence>
<dbReference type="GO" id="GO:0003677">
    <property type="term" value="F:DNA binding"/>
    <property type="evidence" value="ECO:0007669"/>
    <property type="project" value="UniProtKB-KW"/>
</dbReference>
<keyword evidence="4" id="KW-0238">DNA-binding</keyword>
<evidence type="ECO:0000259" key="7">
    <source>
        <dbReference type="PROSITE" id="PS51192"/>
    </source>
</evidence>
<evidence type="ECO:0000256" key="2">
    <source>
        <dbReference type="ARBA" id="ARBA00022801"/>
    </source>
</evidence>
<keyword evidence="6" id="KW-1133">Transmembrane helix</keyword>
<dbReference type="GO" id="GO:0003678">
    <property type="term" value="F:DNA helicase activity"/>
    <property type="evidence" value="ECO:0007669"/>
    <property type="project" value="TreeGrafter"/>
</dbReference>
<dbReference type="EMBL" id="JAALTR010000163">
    <property type="protein sequence ID" value="NGW66949.1"/>
    <property type="molecule type" value="Genomic_DNA"/>
</dbReference>
<keyword evidence="6" id="KW-0472">Membrane</keyword>
<keyword evidence="5" id="KW-0234">DNA repair</keyword>
<feature type="non-terminal residue" evidence="8">
    <location>
        <position position="1"/>
    </location>
</feature>
<dbReference type="PANTHER" id="PTHR47964:SF1">
    <property type="entry name" value="ATP-DEPENDENT DNA HELICASE HOMOLOG RECG, CHLOROPLASTIC"/>
    <property type="match status" value="1"/>
</dbReference>
<dbReference type="PROSITE" id="PS51192">
    <property type="entry name" value="HELICASE_ATP_BIND_1"/>
    <property type="match status" value="1"/>
</dbReference>
<evidence type="ECO:0000313" key="9">
    <source>
        <dbReference type="Proteomes" id="UP000473113"/>
    </source>
</evidence>
<dbReference type="GO" id="GO:0005524">
    <property type="term" value="F:ATP binding"/>
    <property type="evidence" value="ECO:0007669"/>
    <property type="project" value="InterPro"/>
</dbReference>